<evidence type="ECO:0000313" key="2">
    <source>
        <dbReference type="Proteomes" id="UP000316304"/>
    </source>
</evidence>
<name>A0A5C6BYC1_9BACT</name>
<proteinExistence type="predicted"/>
<keyword evidence="2" id="KW-1185">Reference proteome</keyword>
<gene>
    <name evidence="1" type="ORF">Pla52o_53260</name>
</gene>
<protein>
    <submittedName>
        <fullName evidence="1">Uncharacterized protein</fullName>
    </submittedName>
</protein>
<evidence type="ECO:0000313" key="1">
    <source>
        <dbReference type="EMBL" id="TWU17320.1"/>
    </source>
</evidence>
<dbReference type="Proteomes" id="UP000316304">
    <property type="component" value="Unassembled WGS sequence"/>
</dbReference>
<sequence length="73" mass="7760">MLIESWEPTPQAFVVDSQAMPKRSRRESGDGLLGANVVSKLLGRVSLRHPTASVNATAFLAPISVATSPESEP</sequence>
<organism evidence="1 2">
    <name type="scientific">Novipirellula galeiformis</name>
    <dbReference type="NCBI Taxonomy" id="2528004"/>
    <lineage>
        <taxon>Bacteria</taxon>
        <taxon>Pseudomonadati</taxon>
        <taxon>Planctomycetota</taxon>
        <taxon>Planctomycetia</taxon>
        <taxon>Pirellulales</taxon>
        <taxon>Pirellulaceae</taxon>
        <taxon>Novipirellula</taxon>
    </lineage>
</organism>
<reference evidence="1 2" key="1">
    <citation type="submission" date="2019-02" db="EMBL/GenBank/DDBJ databases">
        <title>Deep-cultivation of Planctomycetes and their phenomic and genomic characterization uncovers novel biology.</title>
        <authorList>
            <person name="Wiegand S."/>
            <person name="Jogler M."/>
            <person name="Boedeker C."/>
            <person name="Pinto D."/>
            <person name="Vollmers J."/>
            <person name="Rivas-Marin E."/>
            <person name="Kohn T."/>
            <person name="Peeters S.H."/>
            <person name="Heuer A."/>
            <person name="Rast P."/>
            <person name="Oberbeckmann S."/>
            <person name="Bunk B."/>
            <person name="Jeske O."/>
            <person name="Meyerdierks A."/>
            <person name="Storesund J.E."/>
            <person name="Kallscheuer N."/>
            <person name="Luecker S."/>
            <person name="Lage O.M."/>
            <person name="Pohl T."/>
            <person name="Merkel B.J."/>
            <person name="Hornburger P."/>
            <person name="Mueller R.-W."/>
            <person name="Bruemmer F."/>
            <person name="Labrenz M."/>
            <person name="Spormann A.M."/>
            <person name="Op Den Camp H."/>
            <person name="Overmann J."/>
            <person name="Amann R."/>
            <person name="Jetten M.S.M."/>
            <person name="Mascher T."/>
            <person name="Medema M.H."/>
            <person name="Devos D.P."/>
            <person name="Kaster A.-K."/>
            <person name="Ovreas L."/>
            <person name="Rohde M."/>
            <person name="Galperin M.Y."/>
            <person name="Jogler C."/>
        </authorList>
    </citation>
    <scope>NUCLEOTIDE SEQUENCE [LARGE SCALE GENOMIC DNA]</scope>
    <source>
        <strain evidence="1 2">Pla52o</strain>
    </source>
</reference>
<comment type="caution">
    <text evidence="1">The sequence shown here is derived from an EMBL/GenBank/DDBJ whole genome shotgun (WGS) entry which is preliminary data.</text>
</comment>
<accession>A0A5C6BYC1</accession>
<dbReference type="AlphaFoldDB" id="A0A5C6BYC1"/>
<dbReference type="EMBL" id="SJPT01000013">
    <property type="protein sequence ID" value="TWU17320.1"/>
    <property type="molecule type" value="Genomic_DNA"/>
</dbReference>